<dbReference type="InterPro" id="IPR036444">
    <property type="entry name" value="PLipase_A2_dom_sf"/>
</dbReference>
<dbReference type="Gene3D" id="1.20.90.10">
    <property type="entry name" value="Phospholipase A2 domain"/>
    <property type="match status" value="1"/>
</dbReference>
<dbReference type="Proteomes" id="UP000297918">
    <property type="component" value="Unassembled WGS sequence"/>
</dbReference>
<comment type="caution">
    <text evidence="1">The sequence shown here is derived from an EMBL/GenBank/DDBJ whole genome shotgun (WGS) entry which is preliminary data.</text>
</comment>
<dbReference type="GO" id="GO:0050482">
    <property type="term" value="P:arachidonate secretion"/>
    <property type="evidence" value="ECO:0007669"/>
    <property type="project" value="InterPro"/>
</dbReference>
<keyword evidence="4" id="KW-1185">Reference proteome</keyword>
<sequence>MNPLSVLEAIGQFFYWIVYLVNPNFREDEKIKEIERKEHQKLTLSIEKKMTKEKEFKEFEENRKNKINNNEDLIKICFDDPVFCDEYQILLEKIKSEIKNNQFKRQFDEEWINTFSNINYGCYCRNKPNLTIYNTCPIDENSLDNACKSRQDCISSKNLAWNESHECNSDFAAFLDPIPYSNLKKFDSMTNEEILTMIANKYKALLSINKKIY</sequence>
<dbReference type="EMBL" id="RQFM01000027">
    <property type="protein sequence ID" value="TGK79289.1"/>
    <property type="molecule type" value="Genomic_DNA"/>
</dbReference>
<dbReference type="EMBL" id="RQFL01000015">
    <property type="protein sequence ID" value="TGK92471.1"/>
    <property type="molecule type" value="Genomic_DNA"/>
</dbReference>
<proteinExistence type="predicted"/>
<name>A0A4R9IN54_9LEPT</name>
<evidence type="ECO:0000313" key="2">
    <source>
        <dbReference type="EMBL" id="TGK92471.1"/>
    </source>
</evidence>
<evidence type="ECO:0000313" key="1">
    <source>
        <dbReference type="EMBL" id="TGK79289.1"/>
    </source>
</evidence>
<reference evidence="1 3" key="2">
    <citation type="journal article" date="2019" name="PLoS Negl. Trop. Dis.">
        <title>Revisiting the worldwide diversity of Leptospira species in the environment.</title>
        <authorList>
            <person name="Vincent A.T."/>
            <person name="Schiettekatte O."/>
            <person name="Bourhy P."/>
            <person name="Veyrier F.J."/>
            <person name="Picardeau M."/>
        </authorList>
    </citation>
    <scope>NUCLEOTIDE SEQUENCE [LARGE SCALE GENOMIC DNA]</scope>
    <source>
        <strain evidence="1 3">201800280</strain>
        <strain evidence="2">201800281</strain>
    </source>
</reference>
<gene>
    <name evidence="1" type="ORF">EHQ23_16905</name>
    <name evidence="2" type="ORF">EHQ26_08695</name>
</gene>
<dbReference type="AlphaFoldDB" id="A0A4R9IN54"/>
<accession>A0A4R9IN54</accession>
<dbReference type="Proteomes" id="UP000297394">
    <property type="component" value="Unassembled WGS sequence"/>
</dbReference>
<dbReference type="OrthoDB" id="331442at2"/>
<protein>
    <submittedName>
        <fullName evidence="1">Glycine/betaine ABC transporter permease</fullName>
    </submittedName>
</protein>
<evidence type="ECO:0000313" key="4">
    <source>
        <dbReference type="Proteomes" id="UP000297918"/>
    </source>
</evidence>
<dbReference type="GO" id="GO:0006644">
    <property type="term" value="P:phospholipid metabolic process"/>
    <property type="evidence" value="ECO:0007669"/>
    <property type="project" value="InterPro"/>
</dbReference>
<organism evidence="1 3">
    <name type="scientific">Leptospira bourretii</name>
    <dbReference type="NCBI Taxonomy" id="2484962"/>
    <lineage>
        <taxon>Bacteria</taxon>
        <taxon>Pseudomonadati</taxon>
        <taxon>Spirochaetota</taxon>
        <taxon>Spirochaetia</taxon>
        <taxon>Leptospirales</taxon>
        <taxon>Leptospiraceae</taxon>
        <taxon>Leptospira</taxon>
    </lineage>
</organism>
<dbReference type="RefSeq" id="WP_135748013.1">
    <property type="nucleotide sequence ID" value="NZ_RQFL01000015.1"/>
</dbReference>
<evidence type="ECO:0000313" key="3">
    <source>
        <dbReference type="Proteomes" id="UP000297394"/>
    </source>
</evidence>
<dbReference type="GO" id="GO:0004623">
    <property type="term" value="F:phospholipase A2 activity"/>
    <property type="evidence" value="ECO:0007669"/>
    <property type="project" value="InterPro"/>
</dbReference>
<reference evidence="2" key="1">
    <citation type="submission" date="2018-10" db="EMBL/GenBank/DDBJ databases">
        <authorList>
            <person name="Vincent A.T."/>
            <person name="Schiettekatte O."/>
            <person name="Bourhy P."/>
            <person name="Veyrier F.J."/>
            <person name="Picardeau M."/>
        </authorList>
    </citation>
    <scope>NUCLEOTIDE SEQUENCE</scope>
    <source>
        <strain evidence="2">201800281</strain>
    </source>
</reference>